<gene>
    <name evidence="7" type="ORF">BT93_L1199</name>
</gene>
<keyword evidence="4 5" id="KW-0472">Membrane</keyword>
<reference evidence="7" key="1">
    <citation type="submission" date="2020-05" db="EMBL/GenBank/DDBJ databases">
        <title>WGS assembly of Corymbia citriodora subspecies variegata.</title>
        <authorList>
            <person name="Barry K."/>
            <person name="Hundley H."/>
            <person name="Shu S."/>
            <person name="Jenkins J."/>
            <person name="Grimwood J."/>
            <person name="Baten A."/>
        </authorList>
    </citation>
    <scope>NUCLEOTIDE SEQUENCE</scope>
    <source>
        <strain evidence="7">CV2-018</strain>
    </source>
</reference>
<comment type="caution">
    <text evidence="7">The sequence shown here is derived from an EMBL/GenBank/DDBJ whole genome shotgun (WGS) entry which is preliminary data.</text>
</comment>
<dbReference type="PANTHER" id="PTHR46140">
    <property type="entry name" value="VACUOLAR TRANSPORTER CHAPERONE 1-RELATED"/>
    <property type="match status" value="1"/>
</dbReference>
<keyword evidence="3 5" id="KW-1133">Transmembrane helix</keyword>
<evidence type="ECO:0000313" key="8">
    <source>
        <dbReference type="Proteomes" id="UP000806378"/>
    </source>
</evidence>
<feature type="transmembrane region" description="Helical" evidence="5">
    <location>
        <begin position="37"/>
        <end position="57"/>
    </location>
</feature>
<dbReference type="PANTHER" id="PTHR46140:SF1">
    <property type="entry name" value="VACUOLAR TRANSPORTER CHAPERONE COMPLEX SUBUNIT 4-RELATED"/>
    <property type="match status" value="1"/>
</dbReference>
<evidence type="ECO:0000256" key="3">
    <source>
        <dbReference type="ARBA" id="ARBA00022989"/>
    </source>
</evidence>
<sequence length="131" mass="14470">MNPYSTEYVNNFSYAGKRIAVPIRVEPKVNFALERTLLAWVEFSVIIAAIGVGLLDFTKKHDTIGFASAITFTIIALITIAYSGLSFLYRALAIRRRLAINYHDKFGPTGIVVALLAATIVNFALRIAEAF</sequence>
<evidence type="ECO:0000256" key="4">
    <source>
        <dbReference type="ARBA" id="ARBA00023136"/>
    </source>
</evidence>
<evidence type="ECO:0000256" key="1">
    <source>
        <dbReference type="ARBA" id="ARBA00004127"/>
    </source>
</evidence>
<dbReference type="Gramene" id="rna-gnl|WGS:JABURB|Cocit.L1199.1">
    <property type="protein sequence ID" value="cds-KAF7845692.1"/>
    <property type="gene ID" value="gene-BT93_L1199"/>
</dbReference>
<dbReference type="Proteomes" id="UP000806378">
    <property type="component" value="Unassembled WGS sequence"/>
</dbReference>
<comment type="subcellular location">
    <subcellularLocation>
        <location evidence="1">Endomembrane system</location>
        <topology evidence="1">Multi-pass membrane protein</topology>
    </subcellularLocation>
</comment>
<dbReference type="OrthoDB" id="2243669at2759"/>
<organism evidence="7 8">
    <name type="scientific">Corymbia citriodora subsp. variegata</name>
    <dbReference type="NCBI Taxonomy" id="360336"/>
    <lineage>
        <taxon>Eukaryota</taxon>
        <taxon>Viridiplantae</taxon>
        <taxon>Streptophyta</taxon>
        <taxon>Embryophyta</taxon>
        <taxon>Tracheophyta</taxon>
        <taxon>Spermatophyta</taxon>
        <taxon>Magnoliopsida</taxon>
        <taxon>eudicotyledons</taxon>
        <taxon>Gunneridae</taxon>
        <taxon>Pentapetalae</taxon>
        <taxon>rosids</taxon>
        <taxon>malvids</taxon>
        <taxon>Myrtales</taxon>
        <taxon>Myrtaceae</taxon>
        <taxon>Myrtoideae</taxon>
        <taxon>Eucalypteae</taxon>
        <taxon>Corymbia</taxon>
    </lineage>
</organism>
<evidence type="ECO:0000256" key="5">
    <source>
        <dbReference type="SAM" id="Phobius"/>
    </source>
</evidence>
<dbReference type="GO" id="GO:0012505">
    <property type="term" value="C:endomembrane system"/>
    <property type="evidence" value="ECO:0007669"/>
    <property type="project" value="UniProtKB-SubCell"/>
</dbReference>
<feature type="domain" description="DUF202" evidence="6">
    <location>
        <begin position="29"/>
        <end position="91"/>
    </location>
</feature>
<dbReference type="InterPro" id="IPR003807">
    <property type="entry name" value="DUF202"/>
</dbReference>
<dbReference type="EMBL" id="MU102698">
    <property type="protein sequence ID" value="KAF7845692.1"/>
    <property type="molecule type" value="Genomic_DNA"/>
</dbReference>
<evidence type="ECO:0000313" key="7">
    <source>
        <dbReference type="EMBL" id="KAF7845692.1"/>
    </source>
</evidence>
<feature type="transmembrane region" description="Helical" evidence="5">
    <location>
        <begin position="64"/>
        <end position="89"/>
    </location>
</feature>
<evidence type="ECO:0000256" key="2">
    <source>
        <dbReference type="ARBA" id="ARBA00022692"/>
    </source>
</evidence>
<evidence type="ECO:0000259" key="6">
    <source>
        <dbReference type="Pfam" id="PF02656"/>
    </source>
</evidence>
<protein>
    <recommendedName>
        <fullName evidence="6">DUF202 domain-containing protein</fullName>
    </recommendedName>
</protein>
<dbReference type="Pfam" id="PF02656">
    <property type="entry name" value="DUF202"/>
    <property type="match status" value="1"/>
</dbReference>
<feature type="transmembrane region" description="Helical" evidence="5">
    <location>
        <begin position="109"/>
        <end position="128"/>
    </location>
</feature>
<keyword evidence="2 5" id="KW-0812">Transmembrane</keyword>
<dbReference type="AlphaFoldDB" id="A0A8T0CG85"/>
<name>A0A8T0CG85_CORYI</name>
<dbReference type="GO" id="GO:0033254">
    <property type="term" value="C:vacuolar transporter chaperone complex"/>
    <property type="evidence" value="ECO:0007669"/>
    <property type="project" value="TreeGrafter"/>
</dbReference>
<proteinExistence type="predicted"/>
<accession>A0A8T0CG85</accession>
<keyword evidence="8" id="KW-1185">Reference proteome</keyword>
<dbReference type="InterPro" id="IPR051572">
    <property type="entry name" value="VTC_Complex_Subunit"/>
</dbReference>